<organism evidence="1">
    <name type="scientific">freshwater metagenome</name>
    <dbReference type="NCBI Taxonomy" id="449393"/>
    <lineage>
        <taxon>unclassified sequences</taxon>
        <taxon>metagenomes</taxon>
        <taxon>ecological metagenomes</taxon>
    </lineage>
</organism>
<accession>A0A6J6PA11</accession>
<dbReference type="EMBL" id="CAEZXP010000002">
    <property type="protein sequence ID" value="CAB4695466.1"/>
    <property type="molecule type" value="Genomic_DNA"/>
</dbReference>
<dbReference type="AlphaFoldDB" id="A0A6J6PA11"/>
<dbReference type="InterPro" id="IPR029052">
    <property type="entry name" value="Metallo-depent_PP-like"/>
</dbReference>
<sequence length="405" mass="43434">MKKSRNALFVLGVVSLATLAMAVTGLAKPTKPTKPAGKTGTAPVTFAVYGDSPYGTKDSDVSQSDATPKFIAAINADSKVSAVMHIGDLHSGKQMCTRTYDEAIYQMWTGFTKPIVYTPGDNEWADCHKVAQSGGAWNATTGKIDFVVDAQGNPTDFGAGDPVANLLLVRSIFFSHPGWTLGKPAFQVTSQSQVYEKAYPADSKFVENVMWEQAGVLFVTVNIPGGSNNEQDVWYGAPTMSSNQRQEMVERTDAGVRWLKAAFAKAKADGVAGIVIGSQADMWDPEKGAAHQTGYEPFVAAVADGAKSFGKAVLMINGDSHIFRSDNPLSPTAGCVWETTTAPCVSGYAMHPLGYNVPNFHRLVVHGSTAPLEYMRLTIDASKNVPNGDYAFGPFSWERATQQLP</sequence>
<dbReference type="SUPFAM" id="SSF56300">
    <property type="entry name" value="Metallo-dependent phosphatases"/>
    <property type="match status" value="1"/>
</dbReference>
<reference evidence="1" key="1">
    <citation type="submission" date="2020-05" db="EMBL/GenBank/DDBJ databases">
        <authorList>
            <person name="Chiriac C."/>
            <person name="Salcher M."/>
            <person name="Ghai R."/>
            <person name="Kavagutti S V."/>
        </authorList>
    </citation>
    <scope>NUCLEOTIDE SEQUENCE</scope>
</reference>
<evidence type="ECO:0000313" key="1">
    <source>
        <dbReference type="EMBL" id="CAB4695466.1"/>
    </source>
</evidence>
<gene>
    <name evidence="1" type="ORF">UFOPK2399_00993</name>
</gene>
<name>A0A6J6PA11_9ZZZZ</name>
<protein>
    <submittedName>
        <fullName evidence="1">Unannotated protein</fullName>
    </submittedName>
</protein>
<proteinExistence type="predicted"/>